<accession>A0A7X3CM23</accession>
<dbReference type="Pfam" id="PF00672">
    <property type="entry name" value="HAMP"/>
    <property type="match status" value="1"/>
</dbReference>
<keyword evidence="4" id="KW-1003">Cell membrane</keyword>
<dbReference type="RefSeq" id="WP_155609188.1">
    <property type="nucleotide sequence ID" value="NZ_WNZW01000001.1"/>
</dbReference>
<dbReference type="Pfam" id="PF02518">
    <property type="entry name" value="HATPase_c"/>
    <property type="match status" value="1"/>
</dbReference>
<keyword evidence="9" id="KW-0067">ATP-binding</keyword>
<dbReference type="PROSITE" id="PS50885">
    <property type="entry name" value="HAMP"/>
    <property type="match status" value="1"/>
</dbReference>
<dbReference type="InterPro" id="IPR036890">
    <property type="entry name" value="HATPase_C_sf"/>
</dbReference>
<dbReference type="InterPro" id="IPR036097">
    <property type="entry name" value="HisK_dim/P_sf"/>
</dbReference>
<reference evidence="15 16" key="1">
    <citation type="submission" date="2019-11" db="EMBL/GenBank/DDBJ databases">
        <title>Draft genome sequences of five Paenibacillus species of dairy origin.</title>
        <authorList>
            <person name="Olajide A.M."/>
            <person name="Chen S."/>
            <person name="Lapointe G."/>
        </authorList>
    </citation>
    <scope>NUCLEOTIDE SEQUENCE [LARGE SCALE GENOMIC DNA]</scope>
    <source>
        <strain evidence="15 16">12CR55</strain>
    </source>
</reference>
<dbReference type="SMART" id="SM00388">
    <property type="entry name" value="HisKA"/>
    <property type="match status" value="1"/>
</dbReference>
<dbReference type="Gene3D" id="6.10.340.10">
    <property type="match status" value="1"/>
</dbReference>
<dbReference type="FunFam" id="3.30.565.10:FF:000006">
    <property type="entry name" value="Sensor histidine kinase WalK"/>
    <property type="match status" value="1"/>
</dbReference>
<comment type="catalytic activity">
    <reaction evidence="1">
        <text>ATP + protein L-histidine = ADP + protein N-phospho-L-histidine.</text>
        <dbReference type="EC" id="2.7.13.3"/>
    </reaction>
</comment>
<dbReference type="CDD" id="cd00082">
    <property type="entry name" value="HisKA"/>
    <property type="match status" value="1"/>
</dbReference>
<evidence type="ECO:0000313" key="16">
    <source>
        <dbReference type="Proteomes" id="UP000447876"/>
    </source>
</evidence>
<dbReference type="GO" id="GO:0005886">
    <property type="term" value="C:plasma membrane"/>
    <property type="evidence" value="ECO:0007669"/>
    <property type="project" value="UniProtKB-SubCell"/>
</dbReference>
<feature type="domain" description="Histidine kinase" evidence="13">
    <location>
        <begin position="225"/>
        <end position="443"/>
    </location>
</feature>
<dbReference type="SMART" id="SM00387">
    <property type="entry name" value="HATPase_c"/>
    <property type="match status" value="1"/>
</dbReference>
<dbReference type="InterPro" id="IPR003594">
    <property type="entry name" value="HATPase_dom"/>
</dbReference>
<dbReference type="PANTHER" id="PTHR45453">
    <property type="entry name" value="PHOSPHATE REGULON SENSOR PROTEIN PHOR"/>
    <property type="match status" value="1"/>
</dbReference>
<dbReference type="SUPFAM" id="SSF158472">
    <property type="entry name" value="HAMP domain-like"/>
    <property type="match status" value="1"/>
</dbReference>
<keyword evidence="8" id="KW-0418">Kinase</keyword>
<comment type="subcellular location">
    <subcellularLocation>
        <location evidence="2">Cell membrane</location>
        <topology evidence="2">Multi-pass membrane protein</topology>
    </subcellularLocation>
</comment>
<dbReference type="AlphaFoldDB" id="A0A7X3CM23"/>
<dbReference type="GO" id="GO:0016036">
    <property type="term" value="P:cellular response to phosphate starvation"/>
    <property type="evidence" value="ECO:0007669"/>
    <property type="project" value="TreeGrafter"/>
</dbReference>
<dbReference type="CDD" id="cd06225">
    <property type="entry name" value="HAMP"/>
    <property type="match status" value="1"/>
</dbReference>
<feature type="domain" description="HAMP" evidence="14">
    <location>
        <begin position="157"/>
        <end position="210"/>
    </location>
</feature>
<dbReference type="EC" id="2.7.13.3" evidence="3"/>
<dbReference type="SMART" id="SM00304">
    <property type="entry name" value="HAMP"/>
    <property type="match status" value="1"/>
</dbReference>
<evidence type="ECO:0000256" key="11">
    <source>
        <dbReference type="ARBA" id="ARBA00023136"/>
    </source>
</evidence>
<keyword evidence="5" id="KW-0597">Phosphoprotein</keyword>
<evidence type="ECO:0000256" key="3">
    <source>
        <dbReference type="ARBA" id="ARBA00012438"/>
    </source>
</evidence>
<dbReference type="PANTHER" id="PTHR45453:SF1">
    <property type="entry name" value="PHOSPHATE REGULON SENSOR PROTEIN PHOR"/>
    <property type="match status" value="1"/>
</dbReference>
<dbReference type="GO" id="GO:0000155">
    <property type="term" value="F:phosphorelay sensor kinase activity"/>
    <property type="evidence" value="ECO:0007669"/>
    <property type="project" value="InterPro"/>
</dbReference>
<dbReference type="Pfam" id="PF00512">
    <property type="entry name" value="HisKA"/>
    <property type="match status" value="1"/>
</dbReference>
<evidence type="ECO:0000256" key="6">
    <source>
        <dbReference type="ARBA" id="ARBA00022679"/>
    </source>
</evidence>
<evidence type="ECO:0000313" key="15">
    <source>
        <dbReference type="EMBL" id="MUG43722.1"/>
    </source>
</evidence>
<dbReference type="SUPFAM" id="SSF55874">
    <property type="entry name" value="ATPase domain of HSP90 chaperone/DNA topoisomerase II/histidine kinase"/>
    <property type="match status" value="1"/>
</dbReference>
<protein>
    <recommendedName>
        <fullName evidence="3">histidine kinase</fullName>
        <ecNumber evidence="3">2.7.13.3</ecNumber>
    </recommendedName>
</protein>
<dbReference type="Gene3D" id="1.10.287.130">
    <property type="match status" value="1"/>
</dbReference>
<dbReference type="PRINTS" id="PR00344">
    <property type="entry name" value="BCTRLSENSOR"/>
</dbReference>
<keyword evidence="12" id="KW-1133">Transmembrane helix</keyword>
<dbReference type="Proteomes" id="UP000447876">
    <property type="component" value="Unassembled WGS sequence"/>
</dbReference>
<keyword evidence="12" id="KW-0812">Transmembrane</keyword>
<evidence type="ECO:0000256" key="12">
    <source>
        <dbReference type="SAM" id="Phobius"/>
    </source>
</evidence>
<evidence type="ECO:0000256" key="7">
    <source>
        <dbReference type="ARBA" id="ARBA00022741"/>
    </source>
</evidence>
<evidence type="ECO:0000259" key="13">
    <source>
        <dbReference type="PROSITE" id="PS50109"/>
    </source>
</evidence>
<name>A0A7X3CM23_9BACL</name>
<dbReference type="GO" id="GO:0005524">
    <property type="term" value="F:ATP binding"/>
    <property type="evidence" value="ECO:0007669"/>
    <property type="project" value="UniProtKB-KW"/>
</dbReference>
<dbReference type="InterPro" id="IPR050351">
    <property type="entry name" value="BphY/WalK/GraS-like"/>
</dbReference>
<dbReference type="InterPro" id="IPR004358">
    <property type="entry name" value="Sig_transdc_His_kin-like_C"/>
</dbReference>
<feature type="transmembrane region" description="Helical" evidence="12">
    <location>
        <begin position="134"/>
        <end position="155"/>
    </location>
</feature>
<gene>
    <name evidence="15" type="ORF">GNP95_01680</name>
</gene>
<keyword evidence="7" id="KW-0547">Nucleotide-binding</keyword>
<dbReference type="PROSITE" id="PS50109">
    <property type="entry name" value="HIS_KIN"/>
    <property type="match status" value="1"/>
</dbReference>
<feature type="transmembrane region" description="Helical" evidence="12">
    <location>
        <begin position="12"/>
        <end position="31"/>
    </location>
</feature>
<dbReference type="InterPro" id="IPR005467">
    <property type="entry name" value="His_kinase_dom"/>
</dbReference>
<keyword evidence="6" id="KW-0808">Transferase</keyword>
<evidence type="ECO:0000256" key="2">
    <source>
        <dbReference type="ARBA" id="ARBA00004651"/>
    </source>
</evidence>
<evidence type="ECO:0000256" key="8">
    <source>
        <dbReference type="ARBA" id="ARBA00022777"/>
    </source>
</evidence>
<dbReference type="GO" id="GO:0004721">
    <property type="term" value="F:phosphoprotein phosphatase activity"/>
    <property type="evidence" value="ECO:0007669"/>
    <property type="project" value="TreeGrafter"/>
</dbReference>
<keyword evidence="11 12" id="KW-0472">Membrane</keyword>
<evidence type="ECO:0000256" key="1">
    <source>
        <dbReference type="ARBA" id="ARBA00000085"/>
    </source>
</evidence>
<dbReference type="EMBL" id="WNZW01000001">
    <property type="protein sequence ID" value="MUG43722.1"/>
    <property type="molecule type" value="Genomic_DNA"/>
</dbReference>
<dbReference type="Gene3D" id="3.30.565.10">
    <property type="entry name" value="Histidine kinase-like ATPase, C-terminal domain"/>
    <property type="match status" value="1"/>
</dbReference>
<keyword evidence="10" id="KW-0902">Two-component regulatory system</keyword>
<evidence type="ECO:0000256" key="5">
    <source>
        <dbReference type="ARBA" id="ARBA00022553"/>
    </source>
</evidence>
<dbReference type="InterPro" id="IPR003661">
    <property type="entry name" value="HisK_dim/P_dom"/>
</dbReference>
<dbReference type="InterPro" id="IPR003660">
    <property type="entry name" value="HAMP_dom"/>
</dbReference>
<evidence type="ECO:0000256" key="9">
    <source>
        <dbReference type="ARBA" id="ARBA00022840"/>
    </source>
</evidence>
<sequence>MRTVHIRTFTMLGLLFILLLPWIFFLTAHFLQTNTLSLGDNQLQKQRIQKRVSEIIHLIGTNADNWTDPIWQNELQTLLREAKLDAVILNASDQEIYRSKPGRERAWQSSEQFSMIGDGQVIGRAVIYLPSSKAVSMIAVVSGLLLAVIIVAVAMRRLILKPLDRMSSAARQLASGDWDVQQLPSFRITEIAEVRNGFEVMVEGLQQSFQKQLDMEEERRFVIAAVAHDLRTPLFALRGYLDGIEQGIADSPDKLAKYLAACKEKSAQLDRLVEDLFTFTKVEYLEAELNRSTLDIEFILEKAVNNLRPLTVQKDISVIMNFSGADCRVIGDAHLLERAMNNIMDNAVRHTPSHGKILVQCGKDEHKVIFTIQDTGPGFPSDELGHVFEPLYRGEASRNRSTGGAGLGLSISQRIIRQHGGELTAGNHPDQGALLSGWIPSATA</sequence>
<dbReference type="SUPFAM" id="SSF47384">
    <property type="entry name" value="Homodimeric domain of signal transducing histidine kinase"/>
    <property type="match status" value="1"/>
</dbReference>
<evidence type="ECO:0000259" key="14">
    <source>
        <dbReference type="PROSITE" id="PS50885"/>
    </source>
</evidence>
<evidence type="ECO:0000256" key="10">
    <source>
        <dbReference type="ARBA" id="ARBA00023012"/>
    </source>
</evidence>
<comment type="caution">
    <text evidence="15">The sequence shown here is derived from an EMBL/GenBank/DDBJ whole genome shotgun (WGS) entry which is preliminary data.</text>
</comment>
<organism evidence="15 16">
    <name type="scientific">Paenibacillus woosongensis</name>
    <dbReference type="NCBI Taxonomy" id="307580"/>
    <lineage>
        <taxon>Bacteria</taxon>
        <taxon>Bacillati</taxon>
        <taxon>Bacillota</taxon>
        <taxon>Bacilli</taxon>
        <taxon>Bacillales</taxon>
        <taxon>Paenibacillaceae</taxon>
        <taxon>Paenibacillus</taxon>
    </lineage>
</organism>
<proteinExistence type="predicted"/>
<dbReference type="OrthoDB" id="335833at2"/>
<evidence type="ECO:0000256" key="4">
    <source>
        <dbReference type="ARBA" id="ARBA00022475"/>
    </source>
</evidence>